<keyword evidence="1" id="KW-0677">Repeat</keyword>
<feature type="repeat" description="RCC1" evidence="2">
    <location>
        <begin position="1"/>
        <end position="52"/>
    </location>
</feature>
<organism evidence="3 4">
    <name type="scientific">Adineta steineri</name>
    <dbReference type="NCBI Taxonomy" id="433720"/>
    <lineage>
        <taxon>Eukaryota</taxon>
        <taxon>Metazoa</taxon>
        <taxon>Spiralia</taxon>
        <taxon>Gnathifera</taxon>
        <taxon>Rotifera</taxon>
        <taxon>Eurotatoria</taxon>
        <taxon>Bdelloidea</taxon>
        <taxon>Adinetida</taxon>
        <taxon>Adinetidae</taxon>
        <taxon>Adineta</taxon>
    </lineage>
</organism>
<dbReference type="Pfam" id="PF00415">
    <property type="entry name" value="RCC1"/>
    <property type="match status" value="3"/>
</dbReference>
<dbReference type="Gene3D" id="2.130.10.30">
    <property type="entry name" value="Regulator of chromosome condensation 1/beta-lactamase-inhibitor protein II"/>
    <property type="match status" value="1"/>
</dbReference>
<reference evidence="3" key="1">
    <citation type="submission" date="2021-02" db="EMBL/GenBank/DDBJ databases">
        <authorList>
            <person name="Nowell W R."/>
        </authorList>
    </citation>
    <scope>NUCLEOTIDE SEQUENCE</scope>
</reference>
<dbReference type="AlphaFoldDB" id="A0A820MWP3"/>
<proteinExistence type="predicted"/>
<dbReference type="EMBL" id="CAJOBB010021678">
    <property type="protein sequence ID" value="CAF4378367.1"/>
    <property type="molecule type" value="Genomic_DNA"/>
</dbReference>
<dbReference type="InterPro" id="IPR051210">
    <property type="entry name" value="Ub_ligase/GEF_domain"/>
</dbReference>
<dbReference type="PANTHER" id="PTHR22870">
    <property type="entry name" value="REGULATOR OF CHROMOSOME CONDENSATION"/>
    <property type="match status" value="1"/>
</dbReference>
<evidence type="ECO:0000313" key="3">
    <source>
        <dbReference type="EMBL" id="CAF4378367.1"/>
    </source>
</evidence>
<dbReference type="Proteomes" id="UP000663868">
    <property type="component" value="Unassembled WGS sequence"/>
</dbReference>
<dbReference type="PROSITE" id="PS50012">
    <property type="entry name" value="RCC1_3"/>
    <property type="match status" value="2"/>
</dbReference>
<dbReference type="PRINTS" id="PR00633">
    <property type="entry name" value="RCCNDNSATION"/>
</dbReference>
<dbReference type="InterPro" id="IPR000408">
    <property type="entry name" value="Reg_chr_condens"/>
</dbReference>
<name>A0A820MWP3_9BILA</name>
<evidence type="ECO:0000313" key="4">
    <source>
        <dbReference type="Proteomes" id="UP000663868"/>
    </source>
</evidence>
<sequence>DLYSFGNNETGQLGRDATFSTWLQPCQIPCFKQQHILNIWAGGHGFFVLTHNHLYSCGANSFGQLGHSLKQPIYLPLEIKDFPLVDKIIQIACGLQHTLILDSMGYVYGLGRSDDGRLGNNHINDVIIPKQIDKLINIVDIAAIGLRQ</sequence>
<accession>A0A820MWP3</accession>
<dbReference type="InterPro" id="IPR009091">
    <property type="entry name" value="RCC1/BLIP-II"/>
</dbReference>
<dbReference type="PANTHER" id="PTHR22870:SF408">
    <property type="entry name" value="OS09G0560450 PROTEIN"/>
    <property type="match status" value="1"/>
</dbReference>
<dbReference type="SUPFAM" id="SSF50985">
    <property type="entry name" value="RCC1/BLIP-II"/>
    <property type="match status" value="1"/>
</dbReference>
<feature type="non-terminal residue" evidence="3">
    <location>
        <position position="1"/>
    </location>
</feature>
<evidence type="ECO:0000256" key="2">
    <source>
        <dbReference type="PROSITE-ProRule" id="PRU00235"/>
    </source>
</evidence>
<gene>
    <name evidence="3" type="ORF">KXQ929_LOCUS49762</name>
</gene>
<evidence type="ECO:0000256" key="1">
    <source>
        <dbReference type="ARBA" id="ARBA00022737"/>
    </source>
</evidence>
<comment type="caution">
    <text evidence="3">The sequence shown here is derived from an EMBL/GenBank/DDBJ whole genome shotgun (WGS) entry which is preliminary data.</text>
</comment>
<protein>
    <submittedName>
        <fullName evidence="3">Uncharacterized protein</fullName>
    </submittedName>
</protein>
<feature type="repeat" description="RCC1" evidence="2">
    <location>
        <begin position="52"/>
        <end position="104"/>
    </location>
</feature>